<feature type="domain" description="Sulphate adenylyltransferase catalytic" evidence="8">
    <location>
        <begin position="162"/>
        <end position="370"/>
    </location>
</feature>
<dbReference type="InterPro" id="IPR020792">
    <property type="entry name" value="SO4_adenylyltransferase_pro"/>
</dbReference>
<evidence type="ECO:0000313" key="10">
    <source>
        <dbReference type="EMBL" id="ALI34988.1"/>
    </source>
</evidence>
<keyword evidence="5 7" id="KW-0067">ATP-binding</keyword>
<name>A0A654LU95_9ARCH</name>
<comment type="pathway">
    <text evidence="1 7">Sulfur metabolism; hydrogen sulfide biosynthesis; sulfite from sulfate: step 1/3.</text>
</comment>
<accession>A0A654LU95</accession>
<feature type="domain" description="ATP-sulfurylase PUA-like" evidence="9">
    <location>
        <begin position="3"/>
        <end position="152"/>
    </location>
</feature>
<dbReference type="RefSeq" id="WP_196817549.1">
    <property type="nucleotide sequence ID" value="NZ_CP012850.1"/>
</dbReference>
<dbReference type="EMBL" id="CP012850">
    <property type="protein sequence ID" value="ALI34988.1"/>
    <property type="molecule type" value="Genomic_DNA"/>
</dbReference>
<dbReference type="InterPro" id="IPR024951">
    <property type="entry name" value="Sulfurylase_cat_dom"/>
</dbReference>
<dbReference type="InterPro" id="IPR015947">
    <property type="entry name" value="PUA-like_sf"/>
</dbReference>
<dbReference type="InterPro" id="IPR002650">
    <property type="entry name" value="Sulphate_adenylyltransferase"/>
</dbReference>
<sequence>MPRPHGGSLTNNFIDLSRIDKDLFTLDVDTGLKMEIENISFGVFSPLKGFLNEEDFTSVVKRGRLSNDLPWTIPIVLDANEEVAKKVKDSSQVALRNDGQIFGVMQVEDLYKFDKTESAKSVFQTDDPSHPGFNKFVTMQDILIAGEVKTVSTTPNNKFLEDLRLTPAESRKKIEDRGWKSTVAFQTRNVPHVAHEMLQKAALNIYDGLFINPLIGKKKVGDFKDEVILNSYTVLIDNYYPKYRIIFSTLHTEMKYAGPREAIHHAIMRQNFGCSHIIIGRDHAGVGNYYSPFAAHDIFKDYPELEIEPIFFPAFYYCKKCQSYVNDRTCPHYLDYREELSGTKMRKMFSSGELPPSHLMRPEISKVILSYPRPFVE</sequence>
<dbReference type="KEGG" id="taa:NMY3_00779"/>
<organism evidence="10 11">
    <name type="scientific">Candidatus Nitrosocosmicus oleophilus</name>
    <dbReference type="NCBI Taxonomy" id="1353260"/>
    <lineage>
        <taxon>Archaea</taxon>
        <taxon>Nitrososphaerota</taxon>
        <taxon>Nitrososphaeria</taxon>
        <taxon>Nitrososphaerales</taxon>
        <taxon>Nitrososphaeraceae</taxon>
        <taxon>Candidatus Nitrosocosmicus</taxon>
    </lineage>
</organism>
<dbReference type="GO" id="GO:0005524">
    <property type="term" value="F:ATP binding"/>
    <property type="evidence" value="ECO:0007669"/>
    <property type="project" value="UniProtKB-KW"/>
</dbReference>
<dbReference type="GeneID" id="60420918"/>
<keyword evidence="4 7" id="KW-0547">Nucleotide-binding</keyword>
<dbReference type="Proteomes" id="UP000058925">
    <property type="component" value="Chromosome"/>
</dbReference>
<dbReference type="CDD" id="cd00517">
    <property type="entry name" value="ATPS"/>
    <property type="match status" value="1"/>
</dbReference>
<comment type="catalytic activity">
    <reaction evidence="7">
        <text>sulfate + ATP + H(+) = adenosine 5'-phosphosulfate + diphosphate</text>
        <dbReference type="Rhea" id="RHEA:18133"/>
        <dbReference type="ChEBI" id="CHEBI:15378"/>
        <dbReference type="ChEBI" id="CHEBI:16189"/>
        <dbReference type="ChEBI" id="CHEBI:30616"/>
        <dbReference type="ChEBI" id="CHEBI:33019"/>
        <dbReference type="ChEBI" id="CHEBI:58243"/>
        <dbReference type="EC" id="2.7.7.4"/>
    </reaction>
</comment>
<dbReference type="Pfam" id="PF01747">
    <property type="entry name" value="ATP-sulfurylase"/>
    <property type="match status" value="1"/>
</dbReference>
<dbReference type="PANTHER" id="PTHR43509">
    <property type="match status" value="1"/>
</dbReference>
<protein>
    <recommendedName>
        <fullName evidence="7">Sulfate adenylyltransferase</fullName>
        <ecNumber evidence="7">2.7.7.4</ecNumber>
    </recommendedName>
    <alternativeName>
        <fullName evidence="7">ATP-sulfurylase</fullName>
    </alternativeName>
    <alternativeName>
        <fullName evidence="7">Sulfate adenylate transferase</fullName>
        <shortName evidence="7">SAT</shortName>
    </alternativeName>
</protein>
<reference evidence="11" key="1">
    <citation type="submission" date="2015-10" db="EMBL/GenBank/DDBJ databases">
        <title>Niche specialization of a soil ammonia-oxidizing archaeon, Candidatus Nitrosocosmicus oleophilus.</title>
        <authorList>
            <person name="Jung M.-Y."/>
            <person name="Rhee S.-K."/>
        </authorList>
    </citation>
    <scope>NUCLEOTIDE SEQUENCE [LARGE SCALE GENOMIC DNA]</scope>
    <source>
        <strain evidence="11">MY3</strain>
    </source>
</reference>
<evidence type="ECO:0000259" key="8">
    <source>
        <dbReference type="Pfam" id="PF01747"/>
    </source>
</evidence>
<dbReference type="GO" id="GO:0000103">
    <property type="term" value="P:sulfate assimilation"/>
    <property type="evidence" value="ECO:0007669"/>
    <property type="project" value="UniProtKB-UniRule"/>
</dbReference>
<evidence type="ECO:0000256" key="4">
    <source>
        <dbReference type="ARBA" id="ARBA00022741"/>
    </source>
</evidence>
<keyword evidence="2 7" id="KW-0808">Transferase</keyword>
<dbReference type="NCBIfam" id="NF003166">
    <property type="entry name" value="PRK04149.1"/>
    <property type="match status" value="1"/>
</dbReference>
<gene>
    <name evidence="7 10" type="primary">sat</name>
    <name evidence="10" type="ORF">NMY3_00779</name>
</gene>
<dbReference type="EC" id="2.7.7.4" evidence="7"/>
<evidence type="ECO:0000256" key="6">
    <source>
        <dbReference type="ARBA" id="ARBA00037980"/>
    </source>
</evidence>
<dbReference type="HAMAP" id="MF_00066">
    <property type="entry name" value="Sulf_adenylyltr"/>
    <property type="match status" value="1"/>
</dbReference>
<dbReference type="Pfam" id="PF14306">
    <property type="entry name" value="PUA_2"/>
    <property type="match status" value="1"/>
</dbReference>
<dbReference type="AlphaFoldDB" id="A0A654LU95"/>
<comment type="similarity">
    <text evidence="6 7">Belongs to the sulfate adenylyltransferase family.</text>
</comment>
<dbReference type="PANTHER" id="PTHR43509:SF1">
    <property type="entry name" value="SULFATE ADENYLYLTRANSFERASE"/>
    <property type="match status" value="1"/>
</dbReference>
<evidence type="ECO:0000256" key="3">
    <source>
        <dbReference type="ARBA" id="ARBA00022695"/>
    </source>
</evidence>
<proteinExistence type="inferred from homology"/>
<evidence type="ECO:0000256" key="2">
    <source>
        <dbReference type="ARBA" id="ARBA00022679"/>
    </source>
</evidence>
<keyword evidence="3 7" id="KW-0548">Nucleotidyltransferase</keyword>
<evidence type="ECO:0000256" key="5">
    <source>
        <dbReference type="ARBA" id="ARBA00022840"/>
    </source>
</evidence>
<dbReference type="NCBIfam" id="TIGR00339">
    <property type="entry name" value="sopT"/>
    <property type="match status" value="1"/>
</dbReference>
<evidence type="ECO:0000256" key="7">
    <source>
        <dbReference type="HAMAP-Rule" id="MF_00066"/>
    </source>
</evidence>
<dbReference type="OrthoDB" id="6358at2157"/>
<dbReference type="UniPathway" id="UPA00140">
    <property type="reaction ID" value="UER00204"/>
</dbReference>
<evidence type="ECO:0000259" key="9">
    <source>
        <dbReference type="Pfam" id="PF14306"/>
    </source>
</evidence>
<dbReference type="Gene3D" id="3.10.400.10">
    <property type="entry name" value="Sulfate adenylyltransferase"/>
    <property type="match status" value="1"/>
</dbReference>
<dbReference type="InterPro" id="IPR025980">
    <property type="entry name" value="ATP-Sase_PUA-like_dom"/>
</dbReference>
<keyword evidence="11" id="KW-1185">Reference proteome</keyword>
<dbReference type="SUPFAM" id="SSF52374">
    <property type="entry name" value="Nucleotidylyl transferase"/>
    <property type="match status" value="1"/>
</dbReference>
<dbReference type="SUPFAM" id="SSF88697">
    <property type="entry name" value="PUA domain-like"/>
    <property type="match status" value="1"/>
</dbReference>
<dbReference type="InterPro" id="IPR014729">
    <property type="entry name" value="Rossmann-like_a/b/a_fold"/>
</dbReference>
<dbReference type="GO" id="GO:0004781">
    <property type="term" value="F:sulfate adenylyltransferase (ATP) activity"/>
    <property type="evidence" value="ECO:0007669"/>
    <property type="project" value="UniProtKB-UniRule"/>
</dbReference>
<dbReference type="Gene3D" id="3.40.50.620">
    <property type="entry name" value="HUPs"/>
    <property type="match status" value="1"/>
</dbReference>
<evidence type="ECO:0000256" key="1">
    <source>
        <dbReference type="ARBA" id="ARBA00005048"/>
    </source>
</evidence>
<dbReference type="GO" id="GO:0070814">
    <property type="term" value="P:hydrogen sulfide biosynthetic process"/>
    <property type="evidence" value="ECO:0007669"/>
    <property type="project" value="UniProtKB-UniRule"/>
</dbReference>
<evidence type="ECO:0000313" key="11">
    <source>
        <dbReference type="Proteomes" id="UP000058925"/>
    </source>
</evidence>